<comment type="similarity">
    <text evidence="13">Belongs to the SAT4 family.</text>
</comment>
<dbReference type="Pfam" id="PF05730">
    <property type="entry name" value="CFEM"/>
    <property type="match status" value="1"/>
</dbReference>
<evidence type="ECO:0000256" key="15">
    <source>
        <dbReference type="SAM" id="Phobius"/>
    </source>
</evidence>
<keyword evidence="9 15" id="KW-1133">Transmembrane helix</keyword>
<evidence type="ECO:0000256" key="11">
    <source>
        <dbReference type="ARBA" id="ARBA00023157"/>
    </source>
</evidence>
<sequence>MKSAAVILFVLAWCQGVWGLTKTTETPAPVESPPLCGLQCIQQVTLATGLCAVTNATCVCTNVELNEQISLCVHLNCTIRESLNNFEEVQAYSKHTCGVPSRDRTALVWVTGVVFLVLGLVAFLLRVMAKLCLGGQTWGADDWVMLLAVAMMVPLNSLSIPISKTALGQDIWTVHPDNITMFLYMFFWDSLLYLGVLPVTKISILLFYLKIFPKREIRIGCWVLIGFNVAYFIVFELISIFQCIPVEGAWRAWDGEFQARCNNVNIQGWSAAVINILLDVATLVLPLKELYNLSLSTKKKIMVMMMFCVGFFVTIVSVVRLHSLASYATTNNATQDYVEVGYWSTIEVPVGIICASMPAIRSLFSLVFPKVFGTTQRGKSNYANISDQHKLQSGSQKFSSMGSASKKAIRVQKEFSLRSGRRDDVSYTEHELTNLPFRDPNSRASSEKNPAMPHEAV</sequence>
<feature type="region of interest" description="Disordered" evidence="14">
    <location>
        <begin position="419"/>
        <end position="457"/>
    </location>
</feature>
<evidence type="ECO:0000256" key="3">
    <source>
        <dbReference type="ARBA" id="ARBA00004613"/>
    </source>
</evidence>
<evidence type="ECO:0000256" key="13">
    <source>
        <dbReference type="ARBA" id="ARBA00038359"/>
    </source>
</evidence>
<evidence type="ECO:0000256" key="4">
    <source>
        <dbReference type="ARBA" id="ARBA00010031"/>
    </source>
</evidence>
<accession>A0A1B7YSV8</accession>
<feature type="transmembrane region" description="Helical" evidence="15">
    <location>
        <begin position="221"/>
        <end position="241"/>
    </location>
</feature>
<evidence type="ECO:0000256" key="16">
    <source>
        <dbReference type="SAM" id="SignalP"/>
    </source>
</evidence>
<dbReference type="Pfam" id="PF20684">
    <property type="entry name" value="Fung_rhodopsin"/>
    <property type="match status" value="1"/>
</dbReference>
<dbReference type="AlphaFoldDB" id="A0A1B7YSV8"/>
<evidence type="ECO:0000256" key="14">
    <source>
        <dbReference type="SAM" id="MobiDB-lite"/>
    </source>
</evidence>
<keyword evidence="10 15" id="KW-0472">Membrane</keyword>
<feature type="chain" id="PRO_5008601895" evidence="16">
    <location>
        <begin position="20"/>
        <end position="457"/>
    </location>
</feature>
<evidence type="ECO:0000256" key="5">
    <source>
        <dbReference type="ARBA" id="ARBA00022525"/>
    </source>
</evidence>
<keyword evidence="7 15" id="KW-0812">Transmembrane</keyword>
<feature type="signal peptide" evidence="16">
    <location>
        <begin position="1"/>
        <end position="19"/>
    </location>
</feature>
<comment type="caution">
    <text evidence="19">The sequence shown here is derived from an EMBL/GenBank/DDBJ whole genome shotgun (WGS) entry which is preliminary data.</text>
</comment>
<comment type="subcellular location">
    <subcellularLocation>
        <location evidence="2">Membrane</location>
        <topology evidence="2">Lipid-anchor</topology>
        <topology evidence="2">GPI-anchor</topology>
    </subcellularLocation>
    <subcellularLocation>
        <location evidence="1">Membrane</location>
        <topology evidence="1">Multi-pass membrane protein</topology>
    </subcellularLocation>
    <subcellularLocation>
        <location evidence="3">Secreted</location>
    </subcellularLocation>
</comment>
<evidence type="ECO:0000256" key="9">
    <source>
        <dbReference type="ARBA" id="ARBA00022989"/>
    </source>
</evidence>
<keyword evidence="6" id="KW-0336">GPI-anchor</keyword>
<keyword evidence="20" id="KW-1185">Reference proteome</keyword>
<comment type="similarity">
    <text evidence="4">Belongs to the RBT5 family.</text>
</comment>
<dbReference type="OrthoDB" id="2496787at2759"/>
<evidence type="ECO:0000256" key="8">
    <source>
        <dbReference type="ARBA" id="ARBA00022729"/>
    </source>
</evidence>
<dbReference type="KEGG" id="chig:CH63R_00296"/>
<dbReference type="Proteomes" id="UP000092177">
    <property type="component" value="Chromosome 1"/>
</dbReference>
<evidence type="ECO:0000256" key="10">
    <source>
        <dbReference type="ARBA" id="ARBA00023136"/>
    </source>
</evidence>
<feature type="transmembrane region" description="Helical" evidence="15">
    <location>
        <begin position="266"/>
        <end position="285"/>
    </location>
</feature>
<dbReference type="PANTHER" id="PTHR33048:SF160">
    <property type="entry name" value="SAT4 FAMILY MEMBRANE PROTEIN"/>
    <property type="match status" value="1"/>
</dbReference>
<feature type="domain" description="Rhodopsin" evidence="18">
    <location>
        <begin position="125"/>
        <end position="365"/>
    </location>
</feature>
<evidence type="ECO:0000256" key="6">
    <source>
        <dbReference type="ARBA" id="ARBA00022622"/>
    </source>
</evidence>
<dbReference type="VEuPathDB" id="FungiDB:CH63R_00296"/>
<feature type="transmembrane region" description="Helical" evidence="15">
    <location>
        <begin position="140"/>
        <end position="162"/>
    </location>
</feature>
<feature type="domain" description="CFEM" evidence="17">
    <location>
        <begin position="31"/>
        <end position="84"/>
    </location>
</feature>
<evidence type="ECO:0000313" key="20">
    <source>
        <dbReference type="Proteomes" id="UP000092177"/>
    </source>
</evidence>
<dbReference type="PANTHER" id="PTHR33048">
    <property type="entry name" value="PTH11-LIKE INTEGRAL MEMBRANE PROTEIN (AFU_ORTHOLOGUE AFUA_5G11245)"/>
    <property type="match status" value="1"/>
</dbReference>
<evidence type="ECO:0000313" key="19">
    <source>
        <dbReference type="EMBL" id="OBR15116.1"/>
    </source>
</evidence>
<dbReference type="GO" id="GO:0098552">
    <property type="term" value="C:side of membrane"/>
    <property type="evidence" value="ECO:0007669"/>
    <property type="project" value="UniProtKB-KW"/>
</dbReference>
<evidence type="ECO:0000256" key="2">
    <source>
        <dbReference type="ARBA" id="ARBA00004589"/>
    </source>
</evidence>
<keyword evidence="8 16" id="KW-0732">Signal</keyword>
<dbReference type="InterPro" id="IPR049326">
    <property type="entry name" value="Rhodopsin_dom_fungi"/>
</dbReference>
<feature type="transmembrane region" description="Helical" evidence="15">
    <location>
        <begin position="301"/>
        <end position="321"/>
    </location>
</feature>
<keyword evidence="12" id="KW-0449">Lipoprotein</keyword>
<gene>
    <name evidence="19" type="ORF">CH63R_00296</name>
</gene>
<reference evidence="20" key="1">
    <citation type="journal article" date="2017" name="BMC Genomics">
        <title>Gapless genome assembly of Colletotrichum higginsianum reveals chromosome structure and association of transposable elements with secondary metabolite gene clusters.</title>
        <authorList>
            <person name="Dallery J.-F."/>
            <person name="Lapalu N."/>
            <person name="Zampounis A."/>
            <person name="Pigne S."/>
            <person name="Luyten I."/>
            <person name="Amselem J."/>
            <person name="Wittenberg A.H.J."/>
            <person name="Zhou S."/>
            <person name="de Queiroz M.V."/>
            <person name="Robin G.P."/>
            <person name="Auger A."/>
            <person name="Hainaut M."/>
            <person name="Henrissat B."/>
            <person name="Kim K.-T."/>
            <person name="Lee Y.-H."/>
            <person name="Lespinet O."/>
            <person name="Schwartz D.C."/>
            <person name="Thon M.R."/>
            <person name="O'Connell R.J."/>
        </authorList>
    </citation>
    <scope>NUCLEOTIDE SEQUENCE [LARGE SCALE GENOMIC DNA]</scope>
    <source>
        <strain evidence="20">IMI 349063</strain>
    </source>
</reference>
<dbReference type="RefSeq" id="XP_018163633.1">
    <property type="nucleotide sequence ID" value="XM_018295271.1"/>
</dbReference>
<organism evidence="19 20">
    <name type="scientific">Colletotrichum higginsianum (strain IMI 349063)</name>
    <name type="common">Crucifer anthracnose fungus</name>
    <dbReference type="NCBI Taxonomy" id="759273"/>
    <lineage>
        <taxon>Eukaryota</taxon>
        <taxon>Fungi</taxon>
        <taxon>Dikarya</taxon>
        <taxon>Ascomycota</taxon>
        <taxon>Pezizomycotina</taxon>
        <taxon>Sordariomycetes</taxon>
        <taxon>Hypocreomycetidae</taxon>
        <taxon>Glomerellales</taxon>
        <taxon>Glomerellaceae</taxon>
        <taxon>Colletotrichum</taxon>
        <taxon>Colletotrichum destructivum species complex</taxon>
    </lineage>
</organism>
<name>A0A1B7YSV8_COLHI</name>
<evidence type="ECO:0000259" key="17">
    <source>
        <dbReference type="Pfam" id="PF05730"/>
    </source>
</evidence>
<dbReference type="GO" id="GO:0005576">
    <property type="term" value="C:extracellular region"/>
    <property type="evidence" value="ECO:0007669"/>
    <property type="project" value="UniProtKB-SubCell"/>
</dbReference>
<protein>
    <submittedName>
        <fullName evidence="19">CFEM domain-containing protein</fullName>
    </submittedName>
</protein>
<feature type="transmembrane region" description="Helical" evidence="15">
    <location>
        <begin position="182"/>
        <end position="209"/>
    </location>
</feature>
<evidence type="ECO:0000256" key="12">
    <source>
        <dbReference type="ARBA" id="ARBA00023288"/>
    </source>
</evidence>
<feature type="transmembrane region" description="Helical" evidence="15">
    <location>
        <begin position="106"/>
        <end position="128"/>
    </location>
</feature>
<evidence type="ECO:0000256" key="1">
    <source>
        <dbReference type="ARBA" id="ARBA00004141"/>
    </source>
</evidence>
<evidence type="ECO:0000259" key="18">
    <source>
        <dbReference type="Pfam" id="PF20684"/>
    </source>
</evidence>
<dbReference type="InterPro" id="IPR008427">
    <property type="entry name" value="Extracellular_membr_CFEM_dom"/>
</dbReference>
<evidence type="ECO:0000256" key="7">
    <source>
        <dbReference type="ARBA" id="ARBA00022692"/>
    </source>
</evidence>
<proteinExistence type="inferred from homology"/>
<dbReference type="InterPro" id="IPR052337">
    <property type="entry name" value="SAT4-like"/>
</dbReference>
<keyword evidence="6" id="KW-0325">Glycoprotein</keyword>
<keyword evidence="5" id="KW-0964">Secreted</keyword>
<dbReference type="GeneID" id="28859378"/>
<feature type="compositionally biased region" description="Basic and acidic residues" evidence="14">
    <location>
        <begin position="419"/>
        <end position="432"/>
    </location>
</feature>
<dbReference type="EMBL" id="LTAN01000001">
    <property type="protein sequence ID" value="OBR15116.1"/>
    <property type="molecule type" value="Genomic_DNA"/>
</dbReference>
<keyword evidence="11" id="KW-1015">Disulfide bond</keyword>